<feature type="domain" description="DUF8212" evidence="1">
    <location>
        <begin position="198"/>
        <end position="248"/>
    </location>
</feature>
<dbReference type="AlphaFoldDB" id="A0A9P4PAE6"/>
<evidence type="ECO:0000259" key="1">
    <source>
        <dbReference type="Pfam" id="PF26640"/>
    </source>
</evidence>
<dbReference type="EMBL" id="MU001507">
    <property type="protein sequence ID" value="KAF2440431.1"/>
    <property type="molecule type" value="Genomic_DNA"/>
</dbReference>
<name>A0A9P4PAE6_9PLEO</name>
<proteinExistence type="predicted"/>
<dbReference type="InterPro" id="IPR058525">
    <property type="entry name" value="DUF8212"/>
</dbReference>
<evidence type="ECO:0000313" key="2">
    <source>
        <dbReference type="EMBL" id="KAF2440431.1"/>
    </source>
</evidence>
<protein>
    <recommendedName>
        <fullName evidence="1">DUF8212 domain-containing protein</fullName>
    </recommendedName>
</protein>
<accession>A0A9P4PAE6</accession>
<dbReference type="PANTHER" id="PTHR10622">
    <property type="entry name" value="HET DOMAIN-CONTAINING PROTEIN"/>
    <property type="match status" value="1"/>
</dbReference>
<dbReference type="Proteomes" id="UP000799764">
    <property type="component" value="Unassembled WGS sequence"/>
</dbReference>
<organism evidence="2 3">
    <name type="scientific">Karstenula rhodostoma CBS 690.94</name>
    <dbReference type="NCBI Taxonomy" id="1392251"/>
    <lineage>
        <taxon>Eukaryota</taxon>
        <taxon>Fungi</taxon>
        <taxon>Dikarya</taxon>
        <taxon>Ascomycota</taxon>
        <taxon>Pezizomycotina</taxon>
        <taxon>Dothideomycetes</taxon>
        <taxon>Pleosporomycetidae</taxon>
        <taxon>Pleosporales</taxon>
        <taxon>Massarineae</taxon>
        <taxon>Didymosphaeriaceae</taxon>
        <taxon>Karstenula</taxon>
    </lineage>
</organism>
<keyword evidence="3" id="KW-1185">Reference proteome</keyword>
<gene>
    <name evidence="2" type="ORF">P171DRAFT_457319</name>
</gene>
<dbReference type="Pfam" id="PF26640">
    <property type="entry name" value="DUF8212"/>
    <property type="match status" value="1"/>
</dbReference>
<reference evidence="2" key="1">
    <citation type="journal article" date="2020" name="Stud. Mycol.">
        <title>101 Dothideomycetes genomes: a test case for predicting lifestyles and emergence of pathogens.</title>
        <authorList>
            <person name="Haridas S."/>
            <person name="Albert R."/>
            <person name="Binder M."/>
            <person name="Bloem J."/>
            <person name="Labutti K."/>
            <person name="Salamov A."/>
            <person name="Andreopoulos B."/>
            <person name="Baker S."/>
            <person name="Barry K."/>
            <person name="Bills G."/>
            <person name="Bluhm B."/>
            <person name="Cannon C."/>
            <person name="Castanera R."/>
            <person name="Culley D."/>
            <person name="Daum C."/>
            <person name="Ezra D."/>
            <person name="Gonzalez J."/>
            <person name="Henrissat B."/>
            <person name="Kuo A."/>
            <person name="Liang C."/>
            <person name="Lipzen A."/>
            <person name="Lutzoni F."/>
            <person name="Magnuson J."/>
            <person name="Mondo S."/>
            <person name="Nolan M."/>
            <person name="Ohm R."/>
            <person name="Pangilinan J."/>
            <person name="Park H.-J."/>
            <person name="Ramirez L."/>
            <person name="Alfaro M."/>
            <person name="Sun H."/>
            <person name="Tritt A."/>
            <person name="Yoshinaga Y."/>
            <person name="Zwiers L.-H."/>
            <person name="Turgeon B."/>
            <person name="Goodwin S."/>
            <person name="Spatafora J."/>
            <person name="Crous P."/>
            <person name="Grigoriev I."/>
        </authorList>
    </citation>
    <scope>NUCLEOTIDE SEQUENCE</scope>
    <source>
        <strain evidence="2">CBS 690.94</strain>
    </source>
</reference>
<dbReference type="PANTHER" id="PTHR10622:SF10">
    <property type="entry name" value="HET DOMAIN-CONTAINING PROTEIN"/>
    <property type="match status" value="1"/>
</dbReference>
<sequence>MWLLDVSSLELREFIGTDIPPYVILSHTWSTEEVSFVEMKKAKYREEAKRKAGFSKTRSSAELSEAINSIFTWYKRAQICYVYLSDVRRDRNDYNTLTNSKWFTRGWTLQELLAPRDRLFFVGDWTLTNLNLTQYISRITQIPEPYILGSKRLEQACVSQRMFWASHRKTTRSEDWAYSLMGLFDINMPIIYGEGLEKAFGRLQQEIYSTTPDQSIFAWYNSGMTSFRLLANTPACFRNSRDVMRLRQLTLRTEKAPISKWRPP</sequence>
<dbReference type="OrthoDB" id="20872at2759"/>
<comment type="caution">
    <text evidence="2">The sequence shown here is derived from an EMBL/GenBank/DDBJ whole genome shotgun (WGS) entry which is preliminary data.</text>
</comment>
<evidence type="ECO:0000313" key="3">
    <source>
        <dbReference type="Proteomes" id="UP000799764"/>
    </source>
</evidence>